<evidence type="ECO:0000313" key="1">
    <source>
        <dbReference type="EMBL" id="KAI0054454.1"/>
    </source>
</evidence>
<protein>
    <submittedName>
        <fullName evidence="1">DNase I-like protein</fullName>
    </submittedName>
</protein>
<keyword evidence="2" id="KW-1185">Reference proteome</keyword>
<accession>A0ACB8SD88</accession>
<dbReference type="Proteomes" id="UP000814140">
    <property type="component" value="Unassembled WGS sequence"/>
</dbReference>
<comment type="caution">
    <text evidence="1">The sequence shown here is derived from an EMBL/GenBank/DDBJ whole genome shotgun (WGS) entry which is preliminary data.</text>
</comment>
<reference evidence="1" key="2">
    <citation type="journal article" date="2022" name="New Phytol.">
        <title>Evolutionary transition to the ectomycorrhizal habit in the genomes of a hyperdiverse lineage of mushroom-forming fungi.</title>
        <authorList>
            <person name="Looney B."/>
            <person name="Miyauchi S."/>
            <person name="Morin E."/>
            <person name="Drula E."/>
            <person name="Courty P.E."/>
            <person name="Kohler A."/>
            <person name="Kuo A."/>
            <person name="LaButti K."/>
            <person name="Pangilinan J."/>
            <person name="Lipzen A."/>
            <person name="Riley R."/>
            <person name="Andreopoulos W."/>
            <person name="He G."/>
            <person name="Johnson J."/>
            <person name="Nolan M."/>
            <person name="Tritt A."/>
            <person name="Barry K.W."/>
            <person name="Grigoriev I.V."/>
            <person name="Nagy L.G."/>
            <person name="Hibbett D."/>
            <person name="Henrissat B."/>
            <person name="Matheny P.B."/>
            <person name="Labbe J."/>
            <person name="Martin F.M."/>
        </authorList>
    </citation>
    <scope>NUCLEOTIDE SEQUENCE</scope>
    <source>
        <strain evidence="1">HHB10654</strain>
    </source>
</reference>
<sequence>RRAIRKRTKATLTIATLNMKGKSAITDPIPLNKWREVNNMMKQRRIGVLALQETHLTQLDVEAINRMYGRRLQIHYSSNPTNANQHGVAIVLNRELTNTMGVKETDLIPGRATLLRIPWHATLIITILNVYAPNDPHENAAFWASLHAKWTTLRLPSPDILCGDFNLVENAADRAPPHCDAEAATTALSNLTDALYLRDGWRTVYPDTRNYTFSQPNGRSLSRIDRIYAADHVVENALDWTIETCPVPSDHLLVTVTIKDRKAPYVGRGRWTMPLHLTTDHELMSTAQTRGAKLLRDIKTSLTQRTATRNAQTLFEEFKDDILAKAKKRARTAPSKVELALTKLQADRLATIRDPAFNTDPALREHAGILLKRIAQLTHQKNKFSKAQSAAHYRIEGEHPSKYWSSINIAKTP</sequence>
<feature type="non-terminal residue" evidence="1">
    <location>
        <position position="1"/>
    </location>
</feature>
<organism evidence="1 2">
    <name type="scientific">Artomyces pyxidatus</name>
    <dbReference type="NCBI Taxonomy" id="48021"/>
    <lineage>
        <taxon>Eukaryota</taxon>
        <taxon>Fungi</taxon>
        <taxon>Dikarya</taxon>
        <taxon>Basidiomycota</taxon>
        <taxon>Agaricomycotina</taxon>
        <taxon>Agaricomycetes</taxon>
        <taxon>Russulales</taxon>
        <taxon>Auriscalpiaceae</taxon>
        <taxon>Artomyces</taxon>
    </lineage>
</organism>
<reference evidence="1" key="1">
    <citation type="submission" date="2021-03" db="EMBL/GenBank/DDBJ databases">
        <authorList>
            <consortium name="DOE Joint Genome Institute"/>
            <person name="Ahrendt S."/>
            <person name="Looney B.P."/>
            <person name="Miyauchi S."/>
            <person name="Morin E."/>
            <person name="Drula E."/>
            <person name="Courty P.E."/>
            <person name="Chicoki N."/>
            <person name="Fauchery L."/>
            <person name="Kohler A."/>
            <person name="Kuo A."/>
            <person name="Labutti K."/>
            <person name="Pangilinan J."/>
            <person name="Lipzen A."/>
            <person name="Riley R."/>
            <person name="Andreopoulos W."/>
            <person name="He G."/>
            <person name="Johnson J."/>
            <person name="Barry K.W."/>
            <person name="Grigoriev I.V."/>
            <person name="Nagy L."/>
            <person name="Hibbett D."/>
            <person name="Henrissat B."/>
            <person name="Matheny P.B."/>
            <person name="Labbe J."/>
            <person name="Martin F."/>
        </authorList>
    </citation>
    <scope>NUCLEOTIDE SEQUENCE</scope>
    <source>
        <strain evidence="1">HHB10654</strain>
    </source>
</reference>
<name>A0ACB8SD88_9AGAM</name>
<proteinExistence type="predicted"/>
<evidence type="ECO:0000313" key="2">
    <source>
        <dbReference type="Proteomes" id="UP000814140"/>
    </source>
</evidence>
<dbReference type="EMBL" id="MU277426">
    <property type="protein sequence ID" value="KAI0054454.1"/>
    <property type="molecule type" value="Genomic_DNA"/>
</dbReference>
<feature type="non-terminal residue" evidence="1">
    <location>
        <position position="413"/>
    </location>
</feature>
<gene>
    <name evidence="1" type="ORF">BV25DRAFT_1764557</name>
</gene>